<evidence type="ECO:0000313" key="9">
    <source>
        <dbReference type="EMBL" id="MFB9056757.1"/>
    </source>
</evidence>
<name>A0ABV5FBC0_9FLAO</name>
<accession>A0ABV5FBC0</accession>
<evidence type="ECO:0000256" key="5">
    <source>
        <dbReference type="ARBA" id="ARBA00023295"/>
    </source>
</evidence>
<evidence type="ECO:0000256" key="7">
    <source>
        <dbReference type="RuleBase" id="RU361153"/>
    </source>
</evidence>
<dbReference type="InterPro" id="IPR017853">
    <property type="entry name" value="GH"/>
</dbReference>
<evidence type="ECO:0000256" key="4">
    <source>
        <dbReference type="ARBA" id="ARBA00023277"/>
    </source>
</evidence>
<comment type="caution">
    <text evidence="9">The sequence shown here is derived from an EMBL/GenBank/DDBJ whole genome shotgun (WGS) entry which is preliminary data.</text>
</comment>
<keyword evidence="4" id="KW-0119">Carbohydrate metabolism</keyword>
<keyword evidence="3" id="KW-0136">Cellulose degradation</keyword>
<comment type="similarity">
    <text evidence="1 7">Belongs to the glycosyl hydrolase 5 (cellulase A) family.</text>
</comment>
<protein>
    <submittedName>
        <fullName evidence="9">Glycoside hydrolase family 5 protein</fullName>
        <ecNumber evidence="9">3.2.1.-</ecNumber>
    </submittedName>
</protein>
<keyword evidence="5 7" id="KW-0326">Glycosidase</keyword>
<dbReference type="PANTHER" id="PTHR31297">
    <property type="entry name" value="GLUCAN ENDO-1,6-BETA-GLUCOSIDASE B"/>
    <property type="match status" value="1"/>
</dbReference>
<evidence type="ECO:0000256" key="1">
    <source>
        <dbReference type="ARBA" id="ARBA00005641"/>
    </source>
</evidence>
<dbReference type="InterPro" id="IPR050386">
    <property type="entry name" value="Glycosyl_hydrolase_5"/>
</dbReference>
<dbReference type="PROSITE" id="PS00659">
    <property type="entry name" value="GLYCOSYL_HYDROL_F5"/>
    <property type="match status" value="1"/>
</dbReference>
<dbReference type="Pfam" id="PF00150">
    <property type="entry name" value="Cellulase"/>
    <property type="match status" value="1"/>
</dbReference>
<keyword evidence="2 7" id="KW-0378">Hydrolase</keyword>
<gene>
    <name evidence="9" type="ORF">ACFFU9_08385</name>
</gene>
<dbReference type="InterPro" id="IPR001547">
    <property type="entry name" value="Glyco_hydro_5"/>
</dbReference>
<keyword evidence="10" id="KW-1185">Reference proteome</keyword>
<dbReference type="EMBL" id="JBHMFC010000031">
    <property type="protein sequence ID" value="MFB9056757.1"/>
    <property type="molecule type" value="Genomic_DNA"/>
</dbReference>
<reference evidence="9 10" key="1">
    <citation type="submission" date="2024-09" db="EMBL/GenBank/DDBJ databases">
        <authorList>
            <person name="Sun Q."/>
            <person name="Mori K."/>
        </authorList>
    </citation>
    <scope>NUCLEOTIDE SEQUENCE [LARGE SCALE GENOMIC DNA]</scope>
    <source>
        <strain evidence="9 10">CECT 8622</strain>
    </source>
</reference>
<dbReference type="PANTHER" id="PTHR31297:SF41">
    <property type="entry name" value="ENDOGLUCANASE, PUTATIVE (AFU_ORTHOLOGUE AFUA_5G01830)-RELATED"/>
    <property type="match status" value="1"/>
</dbReference>
<proteinExistence type="inferred from homology"/>
<evidence type="ECO:0000256" key="2">
    <source>
        <dbReference type="ARBA" id="ARBA00022801"/>
    </source>
</evidence>
<dbReference type="InterPro" id="IPR018087">
    <property type="entry name" value="Glyco_hydro_5_CS"/>
</dbReference>
<dbReference type="RefSeq" id="WP_379860955.1">
    <property type="nucleotide sequence ID" value="NZ_JBHMFC010000031.1"/>
</dbReference>
<organism evidence="9 10">
    <name type="scientific">Mariniflexile ostreae</name>
    <dbReference type="NCBI Taxonomy" id="1520892"/>
    <lineage>
        <taxon>Bacteria</taxon>
        <taxon>Pseudomonadati</taxon>
        <taxon>Bacteroidota</taxon>
        <taxon>Flavobacteriia</taxon>
        <taxon>Flavobacteriales</taxon>
        <taxon>Flavobacteriaceae</taxon>
        <taxon>Mariniflexile</taxon>
    </lineage>
</organism>
<dbReference type="GO" id="GO:0016798">
    <property type="term" value="F:hydrolase activity, acting on glycosyl bonds"/>
    <property type="evidence" value="ECO:0007669"/>
    <property type="project" value="UniProtKB-KW"/>
</dbReference>
<keyword evidence="6" id="KW-0624">Polysaccharide degradation</keyword>
<dbReference type="SUPFAM" id="SSF51445">
    <property type="entry name" value="(Trans)glycosidases"/>
    <property type="match status" value="1"/>
</dbReference>
<evidence type="ECO:0000313" key="10">
    <source>
        <dbReference type="Proteomes" id="UP001589585"/>
    </source>
</evidence>
<evidence type="ECO:0000259" key="8">
    <source>
        <dbReference type="Pfam" id="PF00150"/>
    </source>
</evidence>
<evidence type="ECO:0000256" key="3">
    <source>
        <dbReference type="ARBA" id="ARBA00023001"/>
    </source>
</evidence>
<dbReference type="Gene3D" id="3.20.20.80">
    <property type="entry name" value="Glycosidases"/>
    <property type="match status" value="1"/>
</dbReference>
<feature type="domain" description="Glycoside hydrolase family 5" evidence="8">
    <location>
        <begin position="36"/>
        <end position="322"/>
    </location>
</feature>
<evidence type="ECO:0000256" key="6">
    <source>
        <dbReference type="ARBA" id="ARBA00023326"/>
    </source>
</evidence>
<dbReference type="EC" id="3.2.1.-" evidence="9"/>
<dbReference type="Proteomes" id="UP001589585">
    <property type="component" value="Unassembled WGS sequence"/>
</dbReference>
<sequence>MSNLEQSRFSIKRGVNISHWLSQTNRNAEERLRFFTEEDMALIASLGYDHIRLPIDEKNMWDENGQKHPLAFQSLHNAIHWAKENKLKVVVDLHIVRSHFFNNDYNALWDSVDEKEKFVGLWKQLSSELLMYPNSLVAYEILNEPVANNPESWNELLFATFMEIRIKEPFRTIVIGSNKWQSVDTFKDLEIPKDDPNIILSFHFYSPHVFTHYQAPWSKRVGFYKGSVKYPGIPVDKKDVAAYTKEQVEALLEDSANYSKKYLLERMKGPLEIAKKYNLPLYCGEFGSLPTTRKKDRLQWYRDMVSVFEDNDMAWANWDYKGNFGIVDSETNKLDKDLVNVLMRKD</sequence>